<feature type="compositionally biased region" description="Low complexity" evidence="1">
    <location>
        <begin position="25"/>
        <end position="48"/>
    </location>
</feature>
<dbReference type="AlphaFoldDB" id="A0A6A6WQF4"/>
<feature type="region of interest" description="Disordered" evidence="1">
    <location>
        <begin position="1"/>
        <end position="48"/>
    </location>
</feature>
<sequence>APPPPVATDAPAPGPSTAVGEPAGSATTAEAPAPVETSAPAAPAPPSTTVAEAVGAAGCTATVTLSSEIAPTNCLGSGQVWGLPAGKPDYCDGANPKC</sequence>
<organism evidence="2 3">
    <name type="scientific">Melanomma pulvis-pyrius CBS 109.77</name>
    <dbReference type="NCBI Taxonomy" id="1314802"/>
    <lineage>
        <taxon>Eukaryota</taxon>
        <taxon>Fungi</taxon>
        <taxon>Dikarya</taxon>
        <taxon>Ascomycota</taxon>
        <taxon>Pezizomycotina</taxon>
        <taxon>Dothideomycetes</taxon>
        <taxon>Pleosporomycetidae</taxon>
        <taxon>Pleosporales</taxon>
        <taxon>Melanommataceae</taxon>
        <taxon>Melanomma</taxon>
    </lineage>
</organism>
<keyword evidence="3" id="KW-1185">Reference proteome</keyword>
<evidence type="ECO:0000313" key="3">
    <source>
        <dbReference type="Proteomes" id="UP000799757"/>
    </source>
</evidence>
<protein>
    <submittedName>
        <fullName evidence="2">Uncharacterized protein</fullName>
    </submittedName>
</protein>
<dbReference type="EMBL" id="MU002489">
    <property type="protein sequence ID" value="KAF2786332.1"/>
    <property type="molecule type" value="Genomic_DNA"/>
</dbReference>
<dbReference type="Proteomes" id="UP000799757">
    <property type="component" value="Unassembled WGS sequence"/>
</dbReference>
<evidence type="ECO:0000256" key="1">
    <source>
        <dbReference type="SAM" id="MobiDB-lite"/>
    </source>
</evidence>
<gene>
    <name evidence="2" type="ORF">K505DRAFT_368324</name>
</gene>
<name>A0A6A6WQF4_9PLEO</name>
<proteinExistence type="predicted"/>
<reference evidence="2" key="1">
    <citation type="journal article" date="2020" name="Stud. Mycol.">
        <title>101 Dothideomycetes genomes: a test case for predicting lifestyles and emergence of pathogens.</title>
        <authorList>
            <person name="Haridas S."/>
            <person name="Albert R."/>
            <person name="Binder M."/>
            <person name="Bloem J."/>
            <person name="Labutti K."/>
            <person name="Salamov A."/>
            <person name="Andreopoulos B."/>
            <person name="Baker S."/>
            <person name="Barry K."/>
            <person name="Bills G."/>
            <person name="Bluhm B."/>
            <person name="Cannon C."/>
            <person name="Castanera R."/>
            <person name="Culley D."/>
            <person name="Daum C."/>
            <person name="Ezra D."/>
            <person name="Gonzalez J."/>
            <person name="Henrissat B."/>
            <person name="Kuo A."/>
            <person name="Liang C."/>
            <person name="Lipzen A."/>
            <person name="Lutzoni F."/>
            <person name="Magnuson J."/>
            <person name="Mondo S."/>
            <person name="Nolan M."/>
            <person name="Ohm R."/>
            <person name="Pangilinan J."/>
            <person name="Park H.-J."/>
            <person name="Ramirez L."/>
            <person name="Alfaro M."/>
            <person name="Sun H."/>
            <person name="Tritt A."/>
            <person name="Yoshinaga Y."/>
            <person name="Zwiers L.-H."/>
            <person name="Turgeon B."/>
            <person name="Goodwin S."/>
            <person name="Spatafora J."/>
            <person name="Crous P."/>
            <person name="Grigoriev I."/>
        </authorList>
    </citation>
    <scope>NUCLEOTIDE SEQUENCE</scope>
    <source>
        <strain evidence="2">CBS 109.77</strain>
    </source>
</reference>
<evidence type="ECO:0000313" key="2">
    <source>
        <dbReference type="EMBL" id="KAF2786332.1"/>
    </source>
</evidence>
<feature type="non-terminal residue" evidence="2">
    <location>
        <position position="1"/>
    </location>
</feature>
<accession>A0A6A6WQF4</accession>